<reference evidence="1" key="1">
    <citation type="submission" date="2020-11" db="EMBL/GenBank/DDBJ databases">
        <authorList>
            <person name="Whitehead M."/>
        </authorList>
    </citation>
    <scope>NUCLEOTIDE SEQUENCE</scope>
    <source>
        <strain evidence="1">EGII</strain>
    </source>
</reference>
<evidence type="ECO:0000313" key="2">
    <source>
        <dbReference type="Proteomes" id="UP000606786"/>
    </source>
</evidence>
<dbReference type="EMBL" id="CAJHJT010000012">
    <property type="protein sequence ID" value="CAD6996927.1"/>
    <property type="molecule type" value="Genomic_DNA"/>
</dbReference>
<proteinExistence type="predicted"/>
<dbReference type="AlphaFoldDB" id="A0A811UGC4"/>
<keyword evidence="2" id="KW-1185">Reference proteome</keyword>
<sequence length="76" mass="8642">MDSPLGRLDLVKVAKKSRHIWLIRGLSLHLRRDGAVLSVTGMKGTWVCWCHYQKNANVAPERIRDVHTHALEAELS</sequence>
<protein>
    <submittedName>
        <fullName evidence="1">(Mediterranean fruit fly) hypothetical protein</fullName>
    </submittedName>
</protein>
<accession>A0A811UGC4</accession>
<organism evidence="1 2">
    <name type="scientific">Ceratitis capitata</name>
    <name type="common">Mediterranean fruit fly</name>
    <name type="synonym">Tephritis capitata</name>
    <dbReference type="NCBI Taxonomy" id="7213"/>
    <lineage>
        <taxon>Eukaryota</taxon>
        <taxon>Metazoa</taxon>
        <taxon>Ecdysozoa</taxon>
        <taxon>Arthropoda</taxon>
        <taxon>Hexapoda</taxon>
        <taxon>Insecta</taxon>
        <taxon>Pterygota</taxon>
        <taxon>Neoptera</taxon>
        <taxon>Endopterygota</taxon>
        <taxon>Diptera</taxon>
        <taxon>Brachycera</taxon>
        <taxon>Muscomorpha</taxon>
        <taxon>Tephritoidea</taxon>
        <taxon>Tephritidae</taxon>
        <taxon>Ceratitis</taxon>
        <taxon>Ceratitis</taxon>
    </lineage>
</organism>
<evidence type="ECO:0000313" key="1">
    <source>
        <dbReference type="EMBL" id="CAD6996927.1"/>
    </source>
</evidence>
<comment type="caution">
    <text evidence="1">The sequence shown here is derived from an EMBL/GenBank/DDBJ whole genome shotgun (WGS) entry which is preliminary data.</text>
</comment>
<gene>
    <name evidence="1" type="ORF">CCAP1982_LOCUS5597</name>
</gene>
<name>A0A811UGC4_CERCA</name>
<dbReference type="Proteomes" id="UP000606786">
    <property type="component" value="Unassembled WGS sequence"/>
</dbReference>